<keyword evidence="3" id="KW-1185">Reference proteome</keyword>
<dbReference type="EMBL" id="BRXW01000688">
    <property type="protein sequence ID" value="GMH73985.1"/>
    <property type="molecule type" value="Genomic_DNA"/>
</dbReference>
<dbReference type="Proteomes" id="UP001165122">
    <property type="component" value="Unassembled WGS sequence"/>
</dbReference>
<dbReference type="OrthoDB" id="10468793at2759"/>
<organism evidence="2 3">
    <name type="scientific">Triparma laevis f. longispina</name>
    <dbReference type="NCBI Taxonomy" id="1714387"/>
    <lineage>
        <taxon>Eukaryota</taxon>
        <taxon>Sar</taxon>
        <taxon>Stramenopiles</taxon>
        <taxon>Ochrophyta</taxon>
        <taxon>Bolidophyceae</taxon>
        <taxon>Parmales</taxon>
        <taxon>Triparmaceae</taxon>
        <taxon>Triparma</taxon>
    </lineage>
</organism>
<gene>
    <name evidence="2" type="ORF">TrLO_g9734</name>
</gene>
<evidence type="ECO:0000313" key="2">
    <source>
        <dbReference type="EMBL" id="GMH73985.1"/>
    </source>
</evidence>
<comment type="caution">
    <text evidence="2">The sequence shown here is derived from an EMBL/GenBank/DDBJ whole genome shotgun (WGS) entry which is preliminary data.</text>
</comment>
<proteinExistence type="predicted"/>
<evidence type="ECO:0000256" key="1">
    <source>
        <dbReference type="SAM" id="SignalP"/>
    </source>
</evidence>
<dbReference type="AlphaFoldDB" id="A0A9W7EDF3"/>
<accession>A0A9W7EDF3</accession>
<sequence>MRGQTFAVALFLLNILLCTSSSPPGPPSGSNGYGYNLPLVGNGIDFLSQQNQYISYSFKAATFIYVYFKVYTHIRPRSSSKPEFSDPKLSQYTYNLITRPSDLWDLIVSSGLLTVYVLGNLKRVRSDYGTLGQALRWIPGRQRKTYYPEEELELKCKIVGFFIGAFLGYGVTSRIWGVPDYFGALGGGGFWVSVSSFDSKYGDLTRLTSRKVLEVLGICGRLEKEVYLIRKGARVSKNFVAMVTLMDGRFRIMERVGGVLGRVTG</sequence>
<feature type="chain" id="PRO_5040814837" evidence="1">
    <location>
        <begin position="22"/>
        <end position="265"/>
    </location>
</feature>
<feature type="non-terminal residue" evidence="2">
    <location>
        <position position="1"/>
    </location>
</feature>
<feature type="signal peptide" evidence="1">
    <location>
        <begin position="1"/>
        <end position="21"/>
    </location>
</feature>
<reference evidence="3" key="1">
    <citation type="journal article" date="2023" name="Commun. Biol.">
        <title>Genome analysis of Parmales, the sister group of diatoms, reveals the evolutionary specialization of diatoms from phago-mixotrophs to photoautotrophs.</title>
        <authorList>
            <person name="Ban H."/>
            <person name="Sato S."/>
            <person name="Yoshikawa S."/>
            <person name="Yamada K."/>
            <person name="Nakamura Y."/>
            <person name="Ichinomiya M."/>
            <person name="Sato N."/>
            <person name="Blanc-Mathieu R."/>
            <person name="Endo H."/>
            <person name="Kuwata A."/>
            <person name="Ogata H."/>
        </authorList>
    </citation>
    <scope>NUCLEOTIDE SEQUENCE [LARGE SCALE GENOMIC DNA]</scope>
    <source>
        <strain evidence="3">NIES 3700</strain>
    </source>
</reference>
<evidence type="ECO:0000313" key="3">
    <source>
        <dbReference type="Proteomes" id="UP001165122"/>
    </source>
</evidence>
<name>A0A9W7EDF3_9STRA</name>
<protein>
    <submittedName>
        <fullName evidence="2">Uncharacterized protein</fullName>
    </submittedName>
</protein>
<keyword evidence="1" id="KW-0732">Signal</keyword>